<reference evidence="2 3" key="1">
    <citation type="journal article" date="2018" name="Genome Announc.">
        <title>Genome Sequence of Geothermobacter sp. HR-1 Iron Reducer from the Loihi Seamount.</title>
        <authorList>
            <person name="Smith H."/>
            <person name="Abuyen K."/>
            <person name="Tremblay J."/>
            <person name="Savalia P."/>
            <person name="Perez-Rodriguez I."/>
            <person name="Emerson D."/>
            <person name="Tully B."/>
            <person name="Amend J."/>
        </authorList>
    </citation>
    <scope>NUCLEOTIDE SEQUENCE [LARGE SCALE GENOMIC DNA]</scope>
    <source>
        <strain evidence="2 3">HR-1</strain>
    </source>
</reference>
<accession>A0A2K2HEJ9</accession>
<dbReference type="EMBL" id="PPFX01000001">
    <property type="protein sequence ID" value="PNU21689.1"/>
    <property type="molecule type" value="Genomic_DNA"/>
</dbReference>
<gene>
    <name evidence="2" type="ORF">C2E25_00200</name>
</gene>
<dbReference type="AlphaFoldDB" id="A0A2K2HEJ9"/>
<proteinExistence type="predicted"/>
<sequence>MPHSYSYEAANELKPVLKRSNFRFSSNYPTGSGDPSVANSHSGKTIPRRYTCCRCHPDTRSRVTSYAVRRFSVAHP</sequence>
<evidence type="ECO:0000313" key="2">
    <source>
        <dbReference type="EMBL" id="PNU21689.1"/>
    </source>
</evidence>
<dbReference type="Proteomes" id="UP000236340">
    <property type="component" value="Unassembled WGS sequence"/>
</dbReference>
<evidence type="ECO:0000256" key="1">
    <source>
        <dbReference type="SAM" id="MobiDB-lite"/>
    </source>
</evidence>
<protein>
    <submittedName>
        <fullName evidence="2">Uncharacterized protein</fullName>
    </submittedName>
</protein>
<name>A0A2K2HEJ9_9BACT</name>
<feature type="region of interest" description="Disordered" evidence="1">
    <location>
        <begin position="25"/>
        <end position="45"/>
    </location>
</feature>
<comment type="caution">
    <text evidence="2">The sequence shown here is derived from an EMBL/GenBank/DDBJ whole genome shotgun (WGS) entry which is preliminary data.</text>
</comment>
<evidence type="ECO:0000313" key="3">
    <source>
        <dbReference type="Proteomes" id="UP000236340"/>
    </source>
</evidence>
<organism evidence="2 3">
    <name type="scientific">Geothermobacter hydrogeniphilus</name>
    <dbReference type="NCBI Taxonomy" id="1969733"/>
    <lineage>
        <taxon>Bacteria</taxon>
        <taxon>Pseudomonadati</taxon>
        <taxon>Thermodesulfobacteriota</taxon>
        <taxon>Desulfuromonadia</taxon>
        <taxon>Desulfuromonadales</taxon>
        <taxon>Geothermobacteraceae</taxon>
        <taxon>Geothermobacter</taxon>
    </lineage>
</organism>